<evidence type="ECO:0000259" key="2">
    <source>
        <dbReference type="PROSITE" id="PS50110"/>
    </source>
</evidence>
<dbReference type="SMART" id="SM00850">
    <property type="entry name" value="LytTR"/>
    <property type="match status" value="1"/>
</dbReference>
<dbReference type="RefSeq" id="WP_167088229.1">
    <property type="nucleotide sequence ID" value="NZ_WHJG01000016.1"/>
</dbReference>
<dbReference type="PANTHER" id="PTHR37299:SF1">
    <property type="entry name" value="STAGE 0 SPORULATION PROTEIN A HOMOLOG"/>
    <property type="match status" value="1"/>
</dbReference>
<dbReference type="Gene3D" id="2.40.50.1020">
    <property type="entry name" value="LytTr DNA-binding domain"/>
    <property type="match status" value="1"/>
</dbReference>
<evidence type="ECO:0000313" key="4">
    <source>
        <dbReference type="EMBL" id="NHZ80894.1"/>
    </source>
</evidence>
<dbReference type="InterPro" id="IPR046947">
    <property type="entry name" value="LytR-like"/>
</dbReference>
<sequence>MVDCIIAEDELLLRDALVQQLAGAWPELRIVAACDDGGSALEALAAHQPQVAFLDIRMPGLSGLEVAGALAEVSPRTQVVFVTAYDQYAIDAFERGALDYLLKPVAPARLAATVQRVKARLASGTADAGVLAALLRQLGRELAPPARPEPLVWLTASAGAETRLIMVEDVAYFQADSKYTVVMTAQGEALLRKPIRELLDVLDPAMFRQIHRSTIVNLKAIASVARDESGRGVVRLRTRPETLAVSQPFMALFRAM</sequence>
<dbReference type="SUPFAM" id="SSF52172">
    <property type="entry name" value="CheY-like"/>
    <property type="match status" value="1"/>
</dbReference>
<feature type="domain" description="Response regulatory" evidence="2">
    <location>
        <begin position="3"/>
        <end position="118"/>
    </location>
</feature>
<dbReference type="Pfam" id="PF04397">
    <property type="entry name" value="LytTR"/>
    <property type="match status" value="1"/>
</dbReference>
<dbReference type="Pfam" id="PF00072">
    <property type="entry name" value="Response_reg"/>
    <property type="match status" value="1"/>
</dbReference>
<evidence type="ECO:0000313" key="5">
    <source>
        <dbReference type="Proteomes" id="UP000621455"/>
    </source>
</evidence>
<dbReference type="InterPro" id="IPR007492">
    <property type="entry name" value="LytTR_DNA-bd_dom"/>
</dbReference>
<dbReference type="Gene3D" id="3.40.50.2300">
    <property type="match status" value="1"/>
</dbReference>
<dbReference type="SMART" id="SM00448">
    <property type="entry name" value="REC"/>
    <property type="match status" value="1"/>
</dbReference>
<evidence type="ECO:0000259" key="3">
    <source>
        <dbReference type="PROSITE" id="PS50930"/>
    </source>
</evidence>
<evidence type="ECO:0000256" key="1">
    <source>
        <dbReference type="PROSITE-ProRule" id="PRU00169"/>
    </source>
</evidence>
<dbReference type="EMBL" id="WHJG01000016">
    <property type="protein sequence ID" value="NHZ80894.1"/>
    <property type="molecule type" value="Genomic_DNA"/>
</dbReference>
<dbReference type="PANTHER" id="PTHR37299">
    <property type="entry name" value="TRANSCRIPTIONAL REGULATOR-RELATED"/>
    <property type="match status" value="1"/>
</dbReference>
<feature type="modified residue" description="4-aspartylphosphate" evidence="1">
    <location>
        <position position="55"/>
    </location>
</feature>
<dbReference type="InterPro" id="IPR011006">
    <property type="entry name" value="CheY-like_superfamily"/>
</dbReference>
<gene>
    <name evidence="4" type="ORF">F2P44_16660</name>
</gene>
<proteinExistence type="predicted"/>
<name>A0ABX0NDF7_9BURK</name>
<reference evidence="4 5" key="1">
    <citation type="submission" date="2019-10" db="EMBL/GenBank/DDBJ databases">
        <title>Taxonomy of Antarctic Massilia spp.: description of Massilia rubra sp. nov., Massilia aquatica sp. nov., Massilia mucilaginosa sp. nov., Massilia frigida sp. nov. isolated from streams, lakes and regoliths.</title>
        <authorList>
            <person name="Holochova P."/>
            <person name="Sedlacek I."/>
            <person name="Kralova S."/>
            <person name="Maslanova I."/>
            <person name="Busse H.-J."/>
            <person name="Stankova E."/>
            <person name="Vrbovska V."/>
            <person name="Kovarovic V."/>
            <person name="Bartak M."/>
            <person name="Svec P."/>
            <person name="Pantucek R."/>
        </authorList>
    </citation>
    <scope>NUCLEOTIDE SEQUENCE [LARGE SCALE GENOMIC DNA]</scope>
    <source>
        <strain evidence="4 5">CCM 8695</strain>
    </source>
</reference>
<feature type="domain" description="HTH LytTR-type" evidence="3">
    <location>
        <begin position="154"/>
        <end position="256"/>
    </location>
</feature>
<dbReference type="PROSITE" id="PS50930">
    <property type="entry name" value="HTH_LYTTR"/>
    <property type="match status" value="1"/>
</dbReference>
<dbReference type="InterPro" id="IPR001789">
    <property type="entry name" value="Sig_transdc_resp-reg_receiver"/>
</dbReference>
<protein>
    <submittedName>
        <fullName evidence="4">Response regulator</fullName>
    </submittedName>
</protein>
<keyword evidence="1" id="KW-0597">Phosphoprotein</keyword>
<accession>A0ABX0NDF7</accession>
<dbReference type="Proteomes" id="UP000621455">
    <property type="component" value="Unassembled WGS sequence"/>
</dbReference>
<keyword evidence="5" id="KW-1185">Reference proteome</keyword>
<organism evidence="4 5">
    <name type="scientific">Massilia frigida</name>
    <dbReference type="NCBI Taxonomy" id="2609281"/>
    <lineage>
        <taxon>Bacteria</taxon>
        <taxon>Pseudomonadati</taxon>
        <taxon>Pseudomonadota</taxon>
        <taxon>Betaproteobacteria</taxon>
        <taxon>Burkholderiales</taxon>
        <taxon>Oxalobacteraceae</taxon>
        <taxon>Telluria group</taxon>
        <taxon>Massilia</taxon>
    </lineage>
</organism>
<dbReference type="PROSITE" id="PS50110">
    <property type="entry name" value="RESPONSE_REGULATORY"/>
    <property type="match status" value="1"/>
</dbReference>
<comment type="caution">
    <text evidence="4">The sequence shown here is derived from an EMBL/GenBank/DDBJ whole genome shotgun (WGS) entry which is preliminary data.</text>
</comment>